<dbReference type="InterPro" id="IPR050796">
    <property type="entry name" value="SCF_F-box_component"/>
</dbReference>
<name>A0AAN7EYF0_QUERU</name>
<dbReference type="InterPro" id="IPR036047">
    <property type="entry name" value="F-box-like_dom_sf"/>
</dbReference>
<dbReference type="NCBIfam" id="TIGR01640">
    <property type="entry name" value="F_box_assoc_1"/>
    <property type="match status" value="1"/>
</dbReference>
<dbReference type="InterPro" id="IPR013187">
    <property type="entry name" value="F-box-assoc_dom_typ3"/>
</dbReference>
<dbReference type="InterPro" id="IPR017451">
    <property type="entry name" value="F-box-assoc_interact_dom"/>
</dbReference>
<keyword evidence="3" id="KW-1185">Reference proteome</keyword>
<feature type="domain" description="F-box" evidence="1">
    <location>
        <begin position="1"/>
        <end position="47"/>
    </location>
</feature>
<dbReference type="Proteomes" id="UP001324115">
    <property type="component" value="Unassembled WGS sequence"/>
</dbReference>
<evidence type="ECO:0000313" key="2">
    <source>
        <dbReference type="EMBL" id="KAK4582273.1"/>
    </source>
</evidence>
<dbReference type="CDD" id="cd22157">
    <property type="entry name" value="F-box_AtFBW1-like"/>
    <property type="match status" value="1"/>
</dbReference>
<dbReference type="PANTHER" id="PTHR31672">
    <property type="entry name" value="BNACNNG10540D PROTEIN"/>
    <property type="match status" value="1"/>
</dbReference>
<comment type="caution">
    <text evidence="2">The sequence shown here is derived from an EMBL/GenBank/DDBJ whole genome shotgun (WGS) entry which is preliminary data.</text>
</comment>
<evidence type="ECO:0000313" key="3">
    <source>
        <dbReference type="Proteomes" id="UP001324115"/>
    </source>
</evidence>
<dbReference type="Gene3D" id="1.20.1280.50">
    <property type="match status" value="1"/>
</dbReference>
<dbReference type="SMART" id="SM00256">
    <property type="entry name" value="FBOX"/>
    <property type="match status" value="1"/>
</dbReference>
<dbReference type="SUPFAM" id="SSF81383">
    <property type="entry name" value="F-box domain"/>
    <property type="match status" value="1"/>
</dbReference>
<dbReference type="EMBL" id="JAXUIC010000007">
    <property type="protein sequence ID" value="KAK4582273.1"/>
    <property type="molecule type" value="Genomic_DNA"/>
</dbReference>
<accession>A0AAN7EYF0</accession>
<protein>
    <recommendedName>
        <fullName evidence="1">F-box domain-containing protein</fullName>
    </recommendedName>
</protein>
<evidence type="ECO:0000259" key="1">
    <source>
        <dbReference type="PROSITE" id="PS50181"/>
    </source>
</evidence>
<sequence>MVELPREIMDNIFSRLPVKLLLRFRCVSKLWCNIIDDPCLANMHRTQAGDEEPLVLLLLGFHDRTEMSSLYELEDNRGVLRPITSNKQPLLNLESKETENGIEQYYLQSFCKGLLCISSLSKVILSNPLRKESLILPPVTLEYKSMPNFESYGLGFDTSTNMYKAVHVFYKEIDFDTMRYKLGTQVYSLGSTSWREISSTPSYPIWKPIYVNEAIHWIADTRFEIDNLKGMIVSFDIGKEEFQLTPHPAGIHIDSFHPCYLINLRRDLAIVESQSCSASVVIWVLKNWNTKQWVKEFSLYIAAPSMYLGNSYISSVCPSEGGLIFKDGGTSTVAHYKLGSDEVEWYKICKLTGSKRMDLLQVFSFKGSLISLELWQIVVKDVGLRH</sequence>
<dbReference type="AlphaFoldDB" id="A0AAN7EYF0"/>
<gene>
    <name evidence="2" type="ORF">RGQ29_025447</name>
</gene>
<dbReference type="Pfam" id="PF08268">
    <property type="entry name" value="FBA_3"/>
    <property type="match status" value="1"/>
</dbReference>
<dbReference type="Pfam" id="PF00646">
    <property type="entry name" value="F-box"/>
    <property type="match status" value="1"/>
</dbReference>
<dbReference type="PANTHER" id="PTHR31672:SF13">
    <property type="entry name" value="F-BOX PROTEIN CPR30-LIKE"/>
    <property type="match status" value="1"/>
</dbReference>
<proteinExistence type="predicted"/>
<dbReference type="InterPro" id="IPR001810">
    <property type="entry name" value="F-box_dom"/>
</dbReference>
<organism evidence="2 3">
    <name type="scientific">Quercus rubra</name>
    <name type="common">Northern red oak</name>
    <name type="synonym">Quercus borealis</name>
    <dbReference type="NCBI Taxonomy" id="3512"/>
    <lineage>
        <taxon>Eukaryota</taxon>
        <taxon>Viridiplantae</taxon>
        <taxon>Streptophyta</taxon>
        <taxon>Embryophyta</taxon>
        <taxon>Tracheophyta</taxon>
        <taxon>Spermatophyta</taxon>
        <taxon>Magnoliopsida</taxon>
        <taxon>eudicotyledons</taxon>
        <taxon>Gunneridae</taxon>
        <taxon>Pentapetalae</taxon>
        <taxon>rosids</taxon>
        <taxon>fabids</taxon>
        <taxon>Fagales</taxon>
        <taxon>Fagaceae</taxon>
        <taxon>Quercus</taxon>
    </lineage>
</organism>
<dbReference type="PROSITE" id="PS50181">
    <property type="entry name" value="FBOX"/>
    <property type="match status" value="1"/>
</dbReference>
<reference evidence="2 3" key="1">
    <citation type="journal article" date="2023" name="G3 (Bethesda)">
        <title>A haplotype-resolved chromosome-scale genome for Quercus rubra L. provides insights into the genetics of adaptive traits for red oak species.</title>
        <authorList>
            <person name="Kapoor B."/>
            <person name="Jenkins J."/>
            <person name="Schmutz J."/>
            <person name="Zhebentyayeva T."/>
            <person name="Kuelheim C."/>
            <person name="Coggeshall M."/>
            <person name="Heim C."/>
            <person name="Lasky J.R."/>
            <person name="Leites L."/>
            <person name="Islam-Faridi N."/>
            <person name="Romero-Severson J."/>
            <person name="DeLeo V.L."/>
            <person name="Lucas S.M."/>
            <person name="Lazic D."/>
            <person name="Gailing O."/>
            <person name="Carlson J."/>
            <person name="Staton M."/>
        </authorList>
    </citation>
    <scope>NUCLEOTIDE SEQUENCE [LARGE SCALE GENOMIC DNA]</scope>
    <source>
        <strain evidence="2">Pseudo-F2</strain>
    </source>
</reference>